<dbReference type="Proteomes" id="UP001318860">
    <property type="component" value="Unassembled WGS sequence"/>
</dbReference>
<evidence type="ECO:0000313" key="2">
    <source>
        <dbReference type="EMBL" id="KAK6148564.1"/>
    </source>
</evidence>
<dbReference type="InterPro" id="IPR038859">
    <property type="entry name" value="RHL1"/>
</dbReference>
<reference evidence="2 3" key="1">
    <citation type="journal article" date="2021" name="Comput. Struct. Biotechnol. J.">
        <title>De novo genome assembly of the potent medicinal plant Rehmannia glutinosa using nanopore technology.</title>
        <authorList>
            <person name="Ma L."/>
            <person name="Dong C."/>
            <person name="Song C."/>
            <person name="Wang X."/>
            <person name="Zheng X."/>
            <person name="Niu Y."/>
            <person name="Chen S."/>
            <person name="Feng W."/>
        </authorList>
    </citation>
    <scope>NUCLEOTIDE SEQUENCE [LARGE SCALE GENOMIC DNA]</scope>
    <source>
        <strain evidence="2">DH-2019</strain>
    </source>
</reference>
<keyword evidence="3" id="KW-1185">Reference proteome</keyword>
<dbReference type="PANTHER" id="PTHR35698">
    <property type="entry name" value="DNA-BINDING PROTEIN RHL1"/>
    <property type="match status" value="1"/>
</dbReference>
<comment type="caution">
    <text evidence="2">The sequence shown here is derived from an EMBL/GenBank/DDBJ whole genome shotgun (WGS) entry which is preliminary data.</text>
</comment>
<name>A0ABR0WQW7_REHGL</name>
<sequence>MSPNVVQELKSLELFELKSLVLFELVMEQSRYFKNLAFSKGIISTPKVGRHSAALAPSKTVIKHHGKDILRKSQRKNKYLFSFPGLLGPISGGKIGELKDLGTKNPILYLDFPQGQMKLFGTIVYPKNRYLTLQFSKGGKNVTCDDYFDNMIVFSDAWWIGTKEENPEELRLQFPKELNMEKHPEYDFKGGVGAICGSKQGSGKSAMKCLGQESPEVNIEDDLTDSPHDDKEPAVVTPARQSARTAGKTFNFAEASSGDDFIGNGDETREDEDEDEKMESSCPVAFEIDNEDNAKEDSASEQYKRTGKDNDNDQRSLVQTTLSSLFKRVEEKKVKKDVKQKTDTSEASRLTKGRKKIEERESGSVTKEQKKRHKKTELVDPVTVDQRKSRAKASGASSSKRGQADLVTASQSSDPNDSTQVEDDDIEEFSSTSQDMGTSDEDWTT</sequence>
<feature type="region of interest" description="Disordered" evidence="1">
    <location>
        <begin position="218"/>
        <end position="445"/>
    </location>
</feature>
<dbReference type="EMBL" id="JABTTQ020000010">
    <property type="protein sequence ID" value="KAK6148564.1"/>
    <property type="molecule type" value="Genomic_DNA"/>
</dbReference>
<evidence type="ECO:0000256" key="1">
    <source>
        <dbReference type="SAM" id="MobiDB-lite"/>
    </source>
</evidence>
<feature type="compositionally biased region" description="Basic and acidic residues" evidence="1">
    <location>
        <begin position="292"/>
        <end position="314"/>
    </location>
</feature>
<gene>
    <name evidence="2" type="ORF">DH2020_019476</name>
</gene>
<evidence type="ECO:0000313" key="3">
    <source>
        <dbReference type="Proteomes" id="UP001318860"/>
    </source>
</evidence>
<evidence type="ECO:0008006" key="4">
    <source>
        <dbReference type="Google" id="ProtNLM"/>
    </source>
</evidence>
<feature type="compositionally biased region" description="Acidic residues" evidence="1">
    <location>
        <begin position="268"/>
        <end position="277"/>
    </location>
</feature>
<accession>A0ABR0WQW7</accession>
<protein>
    <recommendedName>
        <fullName evidence="4">DNA-binding protein RHL1</fullName>
    </recommendedName>
</protein>
<feature type="compositionally biased region" description="Polar residues" evidence="1">
    <location>
        <begin position="408"/>
        <end position="419"/>
    </location>
</feature>
<organism evidence="2 3">
    <name type="scientific">Rehmannia glutinosa</name>
    <name type="common">Chinese foxglove</name>
    <dbReference type="NCBI Taxonomy" id="99300"/>
    <lineage>
        <taxon>Eukaryota</taxon>
        <taxon>Viridiplantae</taxon>
        <taxon>Streptophyta</taxon>
        <taxon>Embryophyta</taxon>
        <taxon>Tracheophyta</taxon>
        <taxon>Spermatophyta</taxon>
        <taxon>Magnoliopsida</taxon>
        <taxon>eudicotyledons</taxon>
        <taxon>Gunneridae</taxon>
        <taxon>Pentapetalae</taxon>
        <taxon>asterids</taxon>
        <taxon>lamiids</taxon>
        <taxon>Lamiales</taxon>
        <taxon>Orobanchaceae</taxon>
        <taxon>Rehmannieae</taxon>
        <taxon>Rehmannia</taxon>
    </lineage>
</organism>
<dbReference type="PANTHER" id="PTHR35698:SF2">
    <property type="entry name" value="DNA-BINDING PROTEIN RHL1"/>
    <property type="match status" value="1"/>
</dbReference>
<feature type="compositionally biased region" description="Basic and acidic residues" evidence="1">
    <location>
        <begin position="327"/>
        <end position="346"/>
    </location>
</feature>
<feature type="compositionally biased region" description="Low complexity" evidence="1">
    <location>
        <begin position="392"/>
        <end position="401"/>
    </location>
</feature>
<feature type="compositionally biased region" description="Polar residues" evidence="1">
    <location>
        <begin position="315"/>
        <end position="324"/>
    </location>
</feature>
<proteinExistence type="predicted"/>